<dbReference type="VEuPathDB" id="VectorBase:LOC119176918"/>
<evidence type="ECO:0000256" key="9">
    <source>
        <dbReference type="ARBA" id="ARBA00023034"/>
    </source>
</evidence>
<evidence type="ECO:0000313" key="15">
    <source>
        <dbReference type="EMBL" id="KAH8019066.1"/>
    </source>
</evidence>
<dbReference type="Pfam" id="PF17039">
    <property type="entry name" value="Glyco_tran_10_N"/>
    <property type="match status" value="1"/>
</dbReference>
<dbReference type="SUPFAM" id="SSF53756">
    <property type="entry name" value="UDP-Glycosyltransferase/glycogen phosphorylase"/>
    <property type="match status" value="1"/>
</dbReference>
<protein>
    <recommendedName>
        <fullName evidence="12">Fucosyltransferase</fullName>
        <ecNumber evidence="12">2.4.1.-</ecNumber>
    </recommendedName>
</protein>
<name>A0A9J6DAW8_RHIMP</name>
<evidence type="ECO:0000313" key="16">
    <source>
        <dbReference type="Proteomes" id="UP000821866"/>
    </source>
</evidence>
<evidence type="ECO:0000256" key="8">
    <source>
        <dbReference type="ARBA" id="ARBA00022989"/>
    </source>
</evidence>
<dbReference type="InterPro" id="IPR055270">
    <property type="entry name" value="Glyco_tran_10_C"/>
</dbReference>
<dbReference type="Proteomes" id="UP000821866">
    <property type="component" value="Chromosome 8"/>
</dbReference>
<reference evidence="15" key="2">
    <citation type="submission" date="2021-09" db="EMBL/GenBank/DDBJ databases">
        <authorList>
            <person name="Jia N."/>
            <person name="Wang J."/>
            <person name="Shi W."/>
            <person name="Du L."/>
            <person name="Sun Y."/>
            <person name="Zhan W."/>
            <person name="Jiang J."/>
            <person name="Wang Q."/>
            <person name="Zhang B."/>
            <person name="Ji P."/>
            <person name="Sakyi L.B."/>
            <person name="Cui X."/>
            <person name="Yuan T."/>
            <person name="Jiang B."/>
            <person name="Yang W."/>
            <person name="Lam T.T.-Y."/>
            <person name="Chang Q."/>
            <person name="Ding S."/>
            <person name="Wang X."/>
            <person name="Zhu J."/>
            <person name="Ruan X."/>
            <person name="Zhao L."/>
            <person name="Wei J."/>
            <person name="Que T."/>
            <person name="Du C."/>
            <person name="Cheng J."/>
            <person name="Dai P."/>
            <person name="Han X."/>
            <person name="Huang E."/>
            <person name="Gao Y."/>
            <person name="Liu J."/>
            <person name="Shao H."/>
            <person name="Ye R."/>
            <person name="Li L."/>
            <person name="Wei W."/>
            <person name="Wang X."/>
            <person name="Wang C."/>
            <person name="Huo Q."/>
            <person name="Li W."/>
            <person name="Guo W."/>
            <person name="Chen H."/>
            <person name="Chen S."/>
            <person name="Zhou L."/>
            <person name="Zhou L."/>
            <person name="Ni X."/>
            <person name="Tian J."/>
            <person name="Zhou Y."/>
            <person name="Sheng Y."/>
            <person name="Liu T."/>
            <person name="Pan Y."/>
            <person name="Xia L."/>
            <person name="Li J."/>
            <person name="Zhao F."/>
            <person name="Cao W."/>
        </authorList>
    </citation>
    <scope>NUCLEOTIDE SEQUENCE</scope>
    <source>
        <strain evidence="15">Rmic-2018</strain>
        <tissue evidence="15">Larvae</tissue>
    </source>
</reference>
<feature type="domain" description="Fucosyltransferase N-terminal" evidence="14">
    <location>
        <begin position="39"/>
        <end position="154"/>
    </location>
</feature>
<reference evidence="15" key="1">
    <citation type="journal article" date="2020" name="Cell">
        <title>Large-Scale Comparative Analyses of Tick Genomes Elucidate Their Genetic Diversity and Vector Capacities.</title>
        <authorList>
            <consortium name="Tick Genome and Microbiome Consortium (TIGMIC)"/>
            <person name="Jia N."/>
            <person name="Wang J."/>
            <person name="Shi W."/>
            <person name="Du L."/>
            <person name="Sun Y."/>
            <person name="Zhan W."/>
            <person name="Jiang J.F."/>
            <person name="Wang Q."/>
            <person name="Zhang B."/>
            <person name="Ji P."/>
            <person name="Bell-Sakyi L."/>
            <person name="Cui X.M."/>
            <person name="Yuan T.T."/>
            <person name="Jiang B.G."/>
            <person name="Yang W.F."/>
            <person name="Lam T.T."/>
            <person name="Chang Q.C."/>
            <person name="Ding S.J."/>
            <person name="Wang X.J."/>
            <person name="Zhu J.G."/>
            <person name="Ruan X.D."/>
            <person name="Zhao L."/>
            <person name="Wei J.T."/>
            <person name="Ye R.Z."/>
            <person name="Que T.C."/>
            <person name="Du C.H."/>
            <person name="Zhou Y.H."/>
            <person name="Cheng J.X."/>
            <person name="Dai P.F."/>
            <person name="Guo W.B."/>
            <person name="Han X.H."/>
            <person name="Huang E.J."/>
            <person name="Li L.F."/>
            <person name="Wei W."/>
            <person name="Gao Y.C."/>
            <person name="Liu J.Z."/>
            <person name="Shao H.Z."/>
            <person name="Wang X."/>
            <person name="Wang C.C."/>
            <person name="Yang T.C."/>
            <person name="Huo Q.B."/>
            <person name="Li W."/>
            <person name="Chen H.Y."/>
            <person name="Chen S.E."/>
            <person name="Zhou L.G."/>
            <person name="Ni X.B."/>
            <person name="Tian J.H."/>
            <person name="Sheng Y."/>
            <person name="Liu T."/>
            <person name="Pan Y.S."/>
            <person name="Xia L.Y."/>
            <person name="Li J."/>
            <person name="Zhao F."/>
            <person name="Cao W.C."/>
        </authorList>
    </citation>
    <scope>NUCLEOTIDE SEQUENCE</scope>
    <source>
        <strain evidence="15">Rmic-2018</strain>
    </source>
</reference>
<dbReference type="InterPro" id="IPR031481">
    <property type="entry name" value="Glyco_tran_10_N"/>
</dbReference>
<dbReference type="PANTHER" id="PTHR48438">
    <property type="entry name" value="ALPHA-(1,3)-FUCOSYLTRANSFERASE C-RELATED"/>
    <property type="match status" value="1"/>
</dbReference>
<evidence type="ECO:0000256" key="3">
    <source>
        <dbReference type="ARBA" id="ARBA00008919"/>
    </source>
</evidence>
<accession>A0A9J6DAW8</accession>
<comment type="subcellular location">
    <subcellularLocation>
        <location evidence="1 12">Golgi apparatus</location>
        <location evidence="1 12">Golgi stack membrane</location>
        <topology evidence="1 12">Single-pass type II membrane protein</topology>
    </subcellularLocation>
</comment>
<keyword evidence="9 12" id="KW-0333">Golgi apparatus</keyword>
<comment type="caution">
    <text evidence="15">The sequence shown here is derived from an EMBL/GenBank/DDBJ whole genome shotgun (WGS) entry which is preliminary data.</text>
</comment>
<evidence type="ECO:0000256" key="10">
    <source>
        <dbReference type="ARBA" id="ARBA00023136"/>
    </source>
</evidence>
<keyword evidence="10" id="KW-0472">Membrane</keyword>
<dbReference type="Pfam" id="PF00852">
    <property type="entry name" value="Glyco_transf_10"/>
    <property type="match status" value="1"/>
</dbReference>
<dbReference type="AlphaFoldDB" id="A0A9J6DAW8"/>
<evidence type="ECO:0000259" key="13">
    <source>
        <dbReference type="Pfam" id="PF00852"/>
    </source>
</evidence>
<evidence type="ECO:0000256" key="2">
    <source>
        <dbReference type="ARBA" id="ARBA00004922"/>
    </source>
</evidence>
<dbReference type="InterPro" id="IPR038577">
    <property type="entry name" value="GT10-like_C_sf"/>
</dbReference>
<keyword evidence="11" id="KW-0325">Glycoprotein</keyword>
<dbReference type="EMBL" id="JABSTU010000010">
    <property type="protein sequence ID" value="KAH8019066.1"/>
    <property type="molecule type" value="Genomic_DNA"/>
</dbReference>
<dbReference type="InterPro" id="IPR001503">
    <property type="entry name" value="Glyco_trans_10"/>
</dbReference>
<evidence type="ECO:0000256" key="7">
    <source>
        <dbReference type="ARBA" id="ARBA00022968"/>
    </source>
</evidence>
<evidence type="ECO:0000259" key="14">
    <source>
        <dbReference type="Pfam" id="PF17039"/>
    </source>
</evidence>
<proteinExistence type="inferred from homology"/>
<dbReference type="EC" id="2.4.1.-" evidence="12"/>
<comment type="similarity">
    <text evidence="3 12">Belongs to the glycosyltransferase 10 family.</text>
</comment>
<dbReference type="Gene3D" id="3.40.50.11660">
    <property type="entry name" value="Glycosyl transferase family 10, C-terminal domain"/>
    <property type="match status" value="1"/>
</dbReference>
<evidence type="ECO:0000256" key="1">
    <source>
        <dbReference type="ARBA" id="ARBA00004447"/>
    </source>
</evidence>
<organism evidence="15 16">
    <name type="scientific">Rhipicephalus microplus</name>
    <name type="common">Cattle tick</name>
    <name type="synonym">Boophilus microplus</name>
    <dbReference type="NCBI Taxonomy" id="6941"/>
    <lineage>
        <taxon>Eukaryota</taxon>
        <taxon>Metazoa</taxon>
        <taxon>Ecdysozoa</taxon>
        <taxon>Arthropoda</taxon>
        <taxon>Chelicerata</taxon>
        <taxon>Arachnida</taxon>
        <taxon>Acari</taxon>
        <taxon>Parasitiformes</taxon>
        <taxon>Ixodida</taxon>
        <taxon>Ixodoidea</taxon>
        <taxon>Ixodidae</taxon>
        <taxon>Rhipicephalinae</taxon>
        <taxon>Rhipicephalus</taxon>
        <taxon>Boophilus</taxon>
    </lineage>
</organism>
<keyword evidence="6 12" id="KW-0812">Transmembrane</keyword>
<keyword evidence="5 12" id="KW-0808">Transferase</keyword>
<comment type="pathway">
    <text evidence="2">Protein modification; protein glycosylation.</text>
</comment>
<keyword evidence="4 12" id="KW-0328">Glycosyltransferase</keyword>
<dbReference type="GO" id="GO:0032580">
    <property type="term" value="C:Golgi cisterna membrane"/>
    <property type="evidence" value="ECO:0007669"/>
    <property type="project" value="UniProtKB-SubCell"/>
</dbReference>
<keyword evidence="7" id="KW-0735">Signal-anchor</keyword>
<keyword evidence="8" id="KW-1133">Transmembrane helix</keyword>
<sequence length="375" mass="43253">MIMRYWKDVVEESRREVSWRPWYERDLGSNGSMDDEVDNPRILIWAAATFLWESDEPMRTSGECLLERCPARADQSTCFITRDRKYLRRADAILFDTSTVNYHDVPTYRHKGQLWVILDRGQPLQEASKDLRLMTAQFNWTMSQRSDADVIIPYRSWTTVPSNESLESLNWSFRSKPRAVLWLVSKCEDDQIHTSAKTIGNLTTEFQLAHSVANASGAHIVKNCGGAQCRKDLDSCLKHFQKQYYFVFVVDNSPCFQNPRQLLFGALQYSIIPVYFGRSTLGNTVPPMSVVQATGAPTVAHVLTKMFQIYHNFKNYGTYTMWKENFVIIKPKNNLCALCDALYENRRSTSKKDVVEWLGRSQECKELTNGTAVFI</sequence>
<dbReference type="GO" id="GO:0008417">
    <property type="term" value="F:fucosyltransferase activity"/>
    <property type="evidence" value="ECO:0007669"/>
    <property type="project" value="InterPro"/>
</dbReference>
<evidence type="ECO:0000256" key="11">
    <source>
        <dbReference type="ARBA" id="ARBA00023180"/>
    </source>
</evidence>
<evidence type="ECO:0000256" key="12">
    <source>
        <dbReference type="RuleBase" id="RU003832"/>
    </source>
</evidence>
<feature type="domain" description="Fucosyltransferase C-terminal" evidence="13">
    <location>
        <begin position="174"/>
        <end position="357"/>
    </location>
</feature>
<keyword evidence="16" id="KW-1185">Reference proteome</keyword>
<evidence type="ECO:0000256" key="4">
    <source>
        <dbReference type="ARBA" id="ARBA00022676"/>
    </source>
</evidence>
<evidence type="ECO:0000256" key="5">
    <source>
        <dbReference type="ARBA" id="ARBA00022679"/>
    </source>
</evidence>
<gene>
    <name evidence="15" type="ORF">HPB51_016431</name>
</gene>
<dbReference type="PANTHER" id="PTHR48438:SF1">
    <property type="entry name" value="ALPHA-(1,3)-FUCOSYLTRANSFERASE C-RELATED"/>
    <property type="match status" value="1"/>
</dbReference>
<evidence type="ECO:0000256" key="6">
    <source>
        <dbReference type="ARBA" id="ARBA00022692"/>
    </source>
</evidence>